<dbReference type="EMBL" id="LAZR01052259">
    <property type="protein sequence ID" value="KKK83358.1"/>
    <property type="molecule type" value="Genomic_DNA"/>
</dbReference>
<accession>A0A0F8YPN4</accession>
<proteinExistence type="predicted"/>
<gene>
    <name evidence="1" type="ORF">LCGC14_2794210</name>
</gene>
<sequence>MTEIRCPKRDCEYPCSHIELHNRFEVCIIQCNRHKQICETPQPESVLATQWLYAIQIVCEKHETCDVLDCFHAKPHSRGPGCAFEEDECGECKPIEKKRSKKQIKIN</sequence>
<organism evidence="1">
    <name type="scientific">marine sediment metagenome</name>
    <dbReference type="NCBI Taxonomy" id="412755"/>
    <lineage>
        <taxon>unclassified sequences</taxon>
        <taxon>metagenomes</taxon>
        <taxon>ecological metagenomes</taxon>
    </lineage>
</organism>
<protein>
    <submittedName>
        <fullName evidence="1">Uncharacterized protein</fullName>
    </submittedName>
</protein>
<feature type="non-terminal residue" evidence="1">
    <location>
        <position position="107"/>
    </location>
</feature>
<reference evidence="1" key="1">
    <citation type="journal article" date="2015" name="Nature">
        <title>Complex archaea that bridge the gap between prokaryotes and eukaryotes.</title>
        <authorList>
            <person name="Spang A."/>
            <person name="Saw J.H."/>
            <person name="Jorgensen S.L."/>
            <person name="Zaremba-Niedzwiedzka K."/>
            <person name="Martijn J."/>
            <person name="Lind A.E."/>
            <person name="van Eijk R."/>
            <person name="Schleper C."/>
            <person name="Guy L."/>
            <person name="Ettema T.J."/>
        </authorList>
    </citation>
    <scope>NUCLEOTIDE SEQUENCE</scope>
</reference>
<dbReference type="AlphaFoldDB" id="A0A0F8YPN4"/>
<name>A0A0F8YPN4_9ZZZZ</name>
<evidence type="ECO:0000313" key="1">
    <source>
        <dbReference type="EMBL" id="KKK83358.1"/>
    </source>
</evidence>
<comment type="caution">
    <text evidence="1">The sequence shown here is derived from an EMBL/GenBank/DDBJ whole genome shotgun (WGS) entry which is preliminary data.</text>
</comment>